<name>A0ABY3XGI1_9GAMM</name>
<dbReference type="Gene3D" id="3.40.630.30">
    <property type="match status" value="1"/>
</dbReference>
<protein>
    <submittedName>
        <fullName evidence="2">GNAT family N-acetyltransferase</fullName>
        <ecNumber evidence="2">2.3.1.-</ecNumber>
    </submittedName>
</protein>
<reference evidence="2 3" key="1">
    <citation type="submission" date="2022-03" db="EMBL/GenBank/DDBJ databases">
        <title>Complete genome sequence of Lysobacter capsici VKM B-2533 and Lysobacter gummosus 10.1.1, promising sources of lytic agents.</title>
        <authorList>
            <person name="Tarlachkov S.V."/>
            <person name="Kudryakova I.V."/>
            <person name="Afoshin A.S."/>
            <person name="Leontyevskaya E.A."/>
            <person name="Leontyevskaya N.V."/>
        </authorList>
    </citation>
    <scope>NUCLEOTIDE SEQUENCE [LARGE SCALE GENOMIC DNA]</scope>
    <source>
        <strain evidence="2 3">10.1.1</strain>
    </source>
</reference>
<evidence type="ECO:0000259" key="1">
    <source>
        <dbReference type="PROSITE" id="PS51186"/>
    </source>
</evidence>
<keyword evidence="2" id="KW-0012">Acyltransferase</keyword>
<sequence>MTNAGRPKLRQRSSIRRSRATDIKAIRQWLEEEEAQSVPGNFLCNWSIIERSDRDGELLVYIDGATGLPVAFQLGRLLHSGILQVKYDYRGRGIGRKMVEHCVQLALRDDQCLLHIQCKPSCSIPFWQRMGFKVVKDNMGRNNAFRILPKHLPLPDGGAHTRVVIRFYPENRKWTESAEPFSEQITAGRKLSCGTVKLDERVLFHETPHPDAGDVVVEIEVDGKRLHLDKAKYEESQAIGVVRCKNGWFIDQIINAAPGMRERDSG</sequence>
<dbReference type="EMBL" id="CP093547">
    <property type="protein sequence ID" value="UNP30728.1"/>
    <property type="molecule type" value="Genomic_DNA"/>
</dbReference>
<dbReference type="RefSeq" id="WP_148648763.1">
    <property type="nucleotide sequence ID" value="NZ_CP011131.1"/>
</dbReference>
<gene>
    <name evidence="2" type="ORF">MOV92_05580</name>
</gene>
<dbReference type="InterPro" id="IPR016181">
    <property type="entry name" value="Acyl_CoA_acyltransferase"/>
</dbReference>
<feature type="domain" description="N-acetyltransferase" evidence="1">
    <location>
        <begin position="13"/>
        <end position="155"/>
    </location>
</feature>
<keyword evidence="2" id="KW-0808">Transferase</keyword>
<accession>A0ABY3XGI1</accession>
<dbReference type="GO" id="GO:0016746">
    <property type="term" value="F:acyltransferase activity"/>
    <property type="evidence" value="ECO:0007669"/>
    <property type="project" value="UniProtKB-KW"/>
</dbReference>
<dbReference type="PROSITE" id="PS51186">
    <property type="entry name" value="GNAT"/>
    <property type="match status" value="1"/>
</dbReference>
<dbReference type="InterPro" id="IPR000182">
    <property type="entry name" value="GNAT_dom"/>
</dbReference>
<dbReference type="CDD" id="cd04301">
    <property type="entry name" value="NAT_SF"/>
    <property type="match status" value="1"/>
</dbReference>
<proteinExistence type="predicted"/>
<evidence type="ECO:0000313" key="2">
    <source>
        <dbReference type="EMBL" id="UNP30728.1"/>
    </source>
</evidence>
<organism evidence="2 3">
    <name type="scientific">Lysobacter gummosus</name>
    <dbReference type="NCBI Taxonomy" id="262324"/>
    <lineage>
        <taxon>Bacteria</taxon>
        <taxon>Pseudomonadati</taxon>
        <taxon>Pseudomonadota</taxon>
        <taxon>Gammaproteobacteria</taxon>
        <taxon>Lysobacterales</taxon>
        <taxon>Lysobacteraceae</taxon>
        <taxon>Lysobacter</taxon>
    </lineage>
</organism>
<evidence type="ECO:0000313" key="3">
    <source>
        <dbReference type="Proteomes" id="UP000829194"/>
    </source>
</evidence>
<dbReference type="EC" id="2.3.1.-" evidence="2"/>
<dbReference type="SUPFAM" id="SSF55729">
    <property type="entry name" value="Acyl-CoA N-acyltransferases (Nat)"/>
    <property type="match status" value="1"/>
</dbReference>
<dbReference type="Pfam" id="PF13508">
    <property type="entry name" value="Acetyltransf_7"/>
    <property type="match status" value="1"/>
</dbReference>
<dbReference type="Proteomes" id="UP000829194">
    <property type="component" value="Chromosome"/>
</dbReference>
<keyword evidence="3" id="KW-1185">Reference proteome</keyword>